<name>A0A5C0E5I1_9BACT</name>
<accession>A0A5C0E5I1</accession>
<proteinExistence type="predicted"/>
<evidence type="ECO:0000313" key="1">
    <source>
        <dbReference type="EMBL" id="QEI46291.1"/>
    </source>
</evidence>
<gene>
    <name evidence="1" type="ORF">pM830MA_0112</name>
</gene>
<dbReference type="AlphaFoldDB" id="A0A5C0E5I1"/>
<protein>
    <submittedName>
        <fullName evidence="1">Uncharacterized protein</fullName>
    </submittedName>
</protein>
<dbReference type="EMBL" id="MK715471">
    <property type="protein sequence ID" value="QEI46291.1"/>
    <property type="molecule type" value="Genomic_DNA"/>
</dbReference>
<reference evidence="1" key="1">
    <citation type="journal article" date="2019" name="Front. Microbiol.">
        <title>Arcobacter cryaerophilus Isolated From New Zealand Mussels Harbor a Putative Virulence Plasmid.</title>
        <authorList>
            <person name="On S.L.W."/>
            <person name="Althaus D."/>
            <person name="Miller W.G."/>
            <person name="Lizamore D."/>
            <person name="Wong S.G.L."/>
            <person name="Mathai A.J."/>
            <person name="Chelikani V."/>
            <person name="Carter G.P."/>
        </authorList>
    </citation>
    <scope>NUCLEOTIDE SEQUENCE</scope>
    <source>
        <strain evidence="1">M830MA</strain>
        <plasmid evidence="1">pM830MA</plasmid>
    </source>
</reference>
<geneLocation type="plasmid" evidence="1">
    <name>pM830MA</name>
</geneLocation>
<keyword evidence="1" id="KW-0614">Plasmid</keyword>
<organism evidence="1">
    <name type="scientific">Aliarcobacter cryaerophilus</name>
    <dbReference type="NCBI Taxonomy" id="28198"/>
    <lineage>
        <taxon>Bacteria</taxon>
        <taxon>Pseudomonadati</taxon>
        <taxon>Campylobacterota</taxon>
        <taxon>Epsilonproteobacteria</taxon>
        <taxon>Campylobacterales</taxon>
        <taxon>Arcobacteraceae</taxon>
        <taxon>Aliarcobacter</taxon>
    </lineage>
</organism>
<dbReference type="RefSeq" id="WP_172694204.1">
    <property type="nucleotide sequence ID" value="NZ_MK715471.1"/>
</dbReference>
<sequence>MQIYDKAKKDRRNKDLLNIMKKHKVKLNFQKSQDETWGVVLDSNNKNATILFQKCDNPAASLAHELLHIITQLNGYKKIELWTSPKLDTEDFNILMAALDNELQHHKFYNQFISYGYKDKEFYVDSDKYTEIILRPKINSYIKSNNISLIKIIPDFLTTIGKGGHISEESKKK</sequence>